<keyword evidence="6" id="KW-1133">Transmembrane helix</keyword>
<dbReference type="PROSITE" id="PS51257">
    <property type="entry name" value="PROKAR_LIPOPROTEIN"/>
    <property type="match status" value="1"/>
</dbReference>
<keyword evidence="3 7" id="KW-0732">Signal</keyword>
<dbReference type="InterPro" id="IPR044055">
    <property type="entry name" value="RibLong"/>
</dbReference>
<feature type="domain" description="Gram-positive cocci surface proteins LPxTG" evidence="8">
    <location>
        <begin position="776"/>
        <end position="807"/>
    </location>
</feature>
<keyword evidence="2" id="KW-0964">Secreted</keyword>
<keyword evidence="6" id="KW-0472">Membrane</keyword>
<evidence type="ECO:0000256" key="4">
    <source>
        <dbReference type="ARBA" id="ARBA00023088"/>
    </source>
</evidence>
<dbReference type="Proteomes" id="UP001219297">
    <property type="component" value="Unassembled WGS sequence"/>
</dbReference>
<keyword evidence="6" id="KW-0812">Transmembrane</keyword>
<feature type="transmembrane region" description="Helical" evidence="6">
    <location>
        <begin position="787"/>
        <end position="804"/>
    </location>
</feature>
<evidence type="ECO:0000256" key="3">
    <source>
        <dbReference type="ARBA" id="ARBA00022729"/>
    </source>
</evidence>
<dbReference type="Pfam" id="PF18957">
    <property type="entry name" value="RibLong"/>
    <property type="match status" value="1"/>
</dbReference>
<organism evidence="10 11">
    <name type="scientific">Actinotignum sanguinis</name>
    <dbReference type="NCBI Taxonomy" id="1445614"/>
    <lineage>
        <taxon>Bacteria</taxon>
        <taxon>Bacillati</taxon>
        <taxon>Actinomycetota</taxon>
        <taxon>Actinomycetes</taxon>
        <taxon>Actinomycetales</taxon>
        <taxon>Actinomycetaceae</taxon>
        <taxon>Actinotignum</taxon>
    </lineage>
</organism>
<dbReference type="NCBIfam" id="NF038186">
    <property type="entry name" value="YPDG_rpt"/>
    <property type="match status" value="1"/>
</dbReference>
<feature type="compositionally biased region" description="Low complexity" evidence="5">
    <location>
        <begin position="754"/>
        <end position="768"/>
    </location>
</feature>
<dbReference type="InterPro" id="IPR019931">
    <property type="entry name" value="LPXTG_anchor"/>
</dbReference>
<proteinExistence type="predicted"/>
<feature type="region of interest" description="Disordered" evidence="5">
    <location>
        <begin position="754"/>
        <end position="774"/>
    </location>
</feature>
<gene>
    <name evidence="10" type="ORF">PWJ81_05405</name>
</gene>
<evidence type="ECO:0000256" key="1">
    <source>
        <dbReference type="ARBA" id="ARBA00022512"/>
    </source>
</evidence>
<feature type="domain" description="Long Rib" evidence="9">
    <location>
        <begin position="576"/>
        <end position="674"/>
    </location>
</feature>
<keyword evidence="11" id="KW-1185">Reference proteome</keyword>
<evidence type="ECO:0000256" key="6">
    <source>
        <dbReference type="SAM" id="Phobius"/>
    </source>
</evidence>
<evidence type="ECO:0000256" key="2">
    <source>
        <dbReference type="ARBA" id="ARBA00022525"/>
    </source>
</evidence>
<comment type="caution">
    <text evidence="10">The sequence shown here is derived from an EMBL/GenBank/DDBJ whole genome shotgun (WGS) entry which is preliminary data.</text>
</comment>
<feature type="region of interest" description="Disordered" evidence="5">
    <location>
        <begin position="680"/>
        <end position="742"/>
    </location>
</feature>
<protein>
    <submittedName>
        <fullName evidence="10">YPDG domain-containing protein</fullName>
    </submittedName>
</protein>
<evidence type="ECO:0000313" key="10">
    <source>
        <dbReference type="EMBL" id="MDE1656506.1"/>
    </source>
</evidence>
<feature type="compositionally biased region" description="Low complexity" evidence="5">
    <location>
        <begin position="694"/>
        <end position="742"/>
    </location>
</feature>
<reference evidence="10 11" key="1">
    <citation type="submission" date="2023-02" db="EMBL/GenBank/DDBJ databases">
        <title>Defining the Infant Male Urobiome and Moving Towards Mechanisms in Urobiome Research.</title>
        <authorList>
            <person name="Reasoner S."/>
            <person name="Flores V."/>
            <person name="Van Horn G."/>
            <person name="Morales G."/>
            <person name="Peard L."/>
            <person name="Abelson B."/>
            <person name="Manuel C."/>
            <person name="Lee J."/>
            <person name="Baker B."/>
            <person name="Williams T."/>
            <person name="Schmitz J."/>
            <person name="Clayton D."/>
            <person name="Hadjifrangiskou M."/>
        </authorList>
    </citation>
    <scope>NUCLEOTIDE SEQUENCE [LARGE SCALE GENOMIC DNA]</scope>
    <source>
        <strain evidence="10 11">AS1053</strain>
    </source>
</reference>
<keyword evidence="1" id="KW-0134">Cell wall</keyword>
<dbReference type="NCBIfam" id="TIGR01167">
    <property type="entry name" value="LPXTG_anchor"/>
    <property type="match status" value="1"/>
</dbReference>
<dbReference type="RefSeq" id="WP_274778541.1">
    <property type="nucleotide sequence ID" value="NZ_JARBHI010000010.1"/>
</dbReference>
<name>A0ABT5V8I7_9ACTO</name>
<evidence type="ECO:0000259" key="9">
    <source>
        <dbReference type="Pfam" id="PF18957"/>
    </source>
</evidence>
<keyword evidence="4" id="KW-0572">Peptidoglycan-anchor</keyword>
<accession>A0ABT5V8I7</accession>
<dbReference type="Pfam" id="PF00746">
    <property type="entry name" value="Gram_pos_anchor"/>
    <property type="match status" value="1"/>
</dbReference>
<evidence type="ECO:0000256" key="7">
    <source>
        <dbReference type="SAM" id="SignalP"/>
    </source>
</evidence>
<sequence>MTKMRRLAVGTLSALTVLGCGIAPLAVADVPTADNPSPAIVSGLASGDGSLITPQDKNGKDAKFSVGMQLRAADGSASNNFPMPANPQQDPGNRLDCMRNNLIDLTKTTELTARIQVRNNTATTLYGLNYQVGWSDGNAAYDTSGAPAEASGFVVDGPKLKEFFANSDVSTKVTIWLILKDNTQKTLATMTDADWDNVATVWIRGNLPASTGPEDIITVDVPLKFNQDVATVKGLMPIASLQNHKLVQSGTDYGEDMSKKAQGYKRIIRFRGFTPLTQLDNGATANQHGTTGKFVAVEKSGAAHYNDLSGPFTQVPLDIQQAMPAVKHRDVDAAKKVPFADGFNLQYQTTYTNGLRSQCTGYDSMISKISTATVNSYQIDLMPIRDAIRDKGYSVGATANQIMPVYTYGMSAAQPSFVDAEGNPIAMNAGAYAPLAAELSNAHVRLVKVVEASDVTIPQYSAYDARAQLSTIRGLAEQAAQAGNLDLATLTTDRDPQAVTDTKKVITYSTANYDAPDGTGIPTRVTIDASQVDTATPGVYPVTYKRAVKTQDAAGTWVEDIVSTTAQVTVTAVNAAYQPVSATRENLDPVTVNVAAPSFADASGAAVTPTLSQNGAYALNDGATLPKGWDVVVNPNDGALSVTIGKEAATGTHELPIKVTFADGSSTVLNAQVSFTQKAATLTPGTPIPPEPTTEPTTEPTVDPTVEPTTEPTADPTVDPTVAPTAQPTAPVAPTAVPTAAPTAEPTVAPTIAPAAPSTASAPAEPVAPSKPTRTIKKKLPATGAQSAWLVAGAFALLGTGLLMRRRHS</sequence>
<evidence type="ECO:0000259" key="8">
    <source>
        <dbReference type="Pfam" id="PF00746"/>
    </source>
</evidence>
<evidence type="ECO:0000256" key="5">
    <source>
        <dbReference type="SAM" id="MobiDB-lite"/>
    </source>
</evidence>
<feature type="signal peptide" evidence="7">
    <location>
        <begin position="1"/>
        <end position="28"/>
    </location>
</feature>
<feature type="chain" id="PRO_5045564964" evidence="7">
    <location>
        <begin position="29"/>
        <end position="809"/>
    </location>
</feature>
<dbReference type="EMBL" id="JARBHI010000010">
    <property type="protein sequence ID" value="MDE1656506.1"/>
    <property type="molecule type" value="Genomic_DNA"/>
</dbReference>
<evidence type="ECO:0000313" key="11">
    <source>
        <dbReference type="Proteomes" id="UP001219297"/>
    </source>
</evidence>